<accession>A0ABQ5KSY6</accession>
<evidence type="ECO:0000256" key="5">
    <source>
        <dbReference type="ARBA" id="ARBA00038035"/>
    </source>
</evidence>
<keyword evidence="3" id="KW-0418">Kinase</keyword>
<dbReference type="CDD" id="cd00180">
    <property type="entry name" value="PKc"/>
    <property type="match status" value="1"/>
</dbReference>
<keyword evidence="4" id="KW-0067">ATP-binding</keyword>
<feature type="compositionally biased region" description="Acidic residues" evidence="10">
    <location>
        <begin position="285"/>
        <end position="299"/>
    </location>
</feature>
<evidence type="ECO:0000256" key="7">
    <source>
        <dbReference type="ARBA" id="ARBA00049014"/>
    </source>
</evidence>
<protein>
    <recommendedName>
        <fullName evidence="6">mitogen-activated protein kinase kinase</fullName>
        <ecNumber evidence="6">2.7.12.2</ecNumber>
    </recommendedName>
</protein>
<keyword evidence="13" id="KW-1185">Reference proteome</keyword>
<comment type="catalytic activity">
    <reaction evidence="9">
        <text>L-tyrosyl-[protein] + ATP = O-phospho-L-tyrosyl-[protein] + ADP + H(+)</text>
        <dbReference type="Rhea" id="RHEA:10596"/>
        <dbReference type="Rhea" id="RHEA-COMP:10136"/>
        <dbReference type="Rhea" id="RHEA-COMP:20101"/>
        <dbReference type="ChEBI" id="CHEBI:15378"/>
        <dbReference type="ChEBI" id="CHEBI:30616"/>
        <dbReference type="ChEBI" id="CHEBI:46858"/>
        <dbReference type="ChEBI" id="CHEBI:61978"/>
        <dbReference type="ChEBI" id="CHEBI:456216"/>
        <dbReference type="EC" id="2.7.12.2"/>
    </reaction>
</comment>
<dbReference type="SUPFAM" id="SSF56112">
    <property type="entry name" value="Protein kinase-like (PK-like)"/>
    <property type="match status" value="1"/>
</dbReference>
<dbReference type="InterPro" id="IPR011009">
    <property type="entry name" value="Kinase-like_dom_sf"/>
</dbReference>
<gene>
    <name evidence="12" type="ORF">ADUPG1_008714</name>
</gene>
<keyword evidence="1" id="KW-0808">Transferase</keyword>
<feature type="region of interest" description="Disordered" evidence="10">
    <location>
        <begin position="269"/>
        <end position="299"/>
    </location>
</feature>
<dbReference type="PANTHER" id="PTHR48013:SF9">
    <property type="entry name" value="DUAL SPECIFICITY MITOGEN-ACTIVATED PROTEIN KINASE KINASE 5"/>
    <property type="match status" value="1"/>
</dbReference>
<evidence type="ECO:0000256" key="9">
    <source>
        <dbReference type="ARBA" id="ARBA00051693"/>
    </source>
</evidence>
<evidence type="ECO:0000313" key="13">
    <source>
        <dbReference type="Proteomes" id="UP001057375"/>
    </source>
</evidence>
<comment type="similarity">
    <text evidence="5">Belongs to the protein kinase superfamily. STE Ser/Thr protein kinase family. MAP kinase kinase subfamily.</text>
</comment>
<comment type="caution">
    <text evidence="12">The sequence shown here is derived from an EMBL/GenBank/DDBJ whole genome shotgun (WGS) entry which is preliminary data.</text>
</comment>
<dbReference type="EMBL" id="BQXS01011021">
    <property type="protein sequence ID" value="GKT35583.1"/>
    <property type="molecule type" value="Genomic_DNA"/>
</dbReference>
<evidence type="ECO:0000256" key="1">
    <source>
        <dbReference type="ARBA" id="ARBA00022679"/>
    </source>
</evidence>
<evidence type="ECO:0000256" key="4">
    <source>
        <dbReference type="ARBA" id="ARBA00022840"/>
    </source>
</evidence>
<evidence type="ECO:0000256" key="10">
    <source>
        <dbReference type="SAM" id="MobiDB-lite"/>
    </source>
</evidence>
<dbReference type="PROSITE" id="PS50011">
    <property type="entry name" value="PROTEIN_KINASE_DOM"/>
    <property type="match status" value="1"/>
</dbReference>
<dbReference type="EC" id="2.7.12.2" evidence="6"/>
<comment type="catalytic activity">
    <reaction evidence="7">
        <text>L-seryl-[protein] + ATP = O-phospho-L-seryl-[protein] + ADP + H(+)</text>
        <dbReference type="Rhea" id="RHEA:17989"/>
        <dbReference type="Rhea" id="RHEA-COMP:9863"/>
        <dbReference type="Rhea" id="RHEA-COMP:11604"/>
        <dbReference type="ChEBI" id="CHEBI:15378"/>
        <dbReference type="ChEBI" id="CHEBI:29999"/>
        <dbReference type="ChEBI" id="CHEBI:30616"/>
        <dbReference type="ChEBI" id="CHEBI:83421"/>
        <dbReference type="ChEBI" id="CHEBI:456216"/>
        <dbReference type="EC" id="2.7.12.2"/>
    </reaction>
</comment>
<keyword evidence="2" id="KW-0547">Nucleotide-binding</keyword>
<dbReference type="Gene3D" id="1.10.510.10">
    <property type="entry name" value="Transferase(Phosphotransferase) domain 1"/>
    <property type="match status" value="1"/>
</dbReference>
<sequence>MWNGIPFSQEPIGRAECVIPDFLSVCSKTPPVDTVHIPVLIKKFIILSEGVDSRKYYMKILQRYLLADKLHCPYLIPLLTSFRELHITQFNKQFGVFVMPFYEKGDLSMWITSPNIKPSDLFHVLICVLKGLEALISKGLVHCDIKPQNILIDDAGNGILCDFEGIVDNMGKNLRKTMDLVCFLYVAPELKVTENPHPTHKSDMYSFGAMLKIDIKEYFWKYLHRPYPQILHDIEVKCCDDNPANRPDAHDVLEWICSDIGFREKRYDKFDDESSDKKEDKCDEVSAETEEEKMEEDEL</sequence>
<evidence type="ECO:0000256" key="6">
    <source>
        <dbReference type="ARBA" id="ARBA00038999"/>
    </source>
</evidence>
<comment type="catalytic activity">
    <reaction evidence="8">
        <text>L-threonyl-[protein] + ATP = O-phospho-L-threonyl-[protein] + ADP + H(+)</text>
        <dbReference type="Rhea" id="RHEA:46608"/>
        <dbReference type="Rhea" id="RHEA-COMP:11060"/>
        <dbReference type="Rhea" id="RHEA-COMP:11605"/>
        <dbReference type="ChEBI" id="CHEBI:15378"/>
        <dbReference type="ChEBI" id="CHEBI:30013"/>
        <dbReference type="ChEBI" id="CHEBI:30616"/>
        <dbReference type="ChEBI" id="CHEBI:61977"/>
        <dbReference type="ChEBI" id="CHEBI:456216"/>
        <dbReference type="EC" id="2.7.12.2"/>
    </reaction>
</comment>
<dbReference type="PANTHER" id="PTHR48013">
    <property type="entry name" value="DUAL SPECIFICITY MITOGEN-ACTIVATED PROTEIN KINASE KINASE 5-RELATED"/>
    <property type="match status" value="1"/>
</dbReference>
<dbReference type="InterPro" id="IPR008271">
    <property type="entry name" value="Ser/Thr_kinase_AS"/>
</dbReference>
<dbReference type="PROSITE" id="PS00108">
    <property type="entry name" value="PROTEIN_KINASE_ST"/>
    <property type="match status" value="1"/>
</dbReference>
<organism evidence="12 13">
    <name type="scientific">Aduncisulcus paluster</name>
    <dbReference type="NCBI Taxonomy" id="2918883"/>
    <lineage>
        <taxon>Eukaryota</taxon>
        <taxon>Metamonada</taxon>
        <taxon>Carpediemonas-like organisms</taxon>
        <taxon>Aduncisulcus</taxon>
    </lineage>
</organism>
<evidence type="ECO:0000256" key="3">
    <source>
        <dbReference type="ARBA" id="ARBA00022777"/>
    </source>
</evidence>
<dbReference type="Pfam" id="PF00069">
    <property type="entry name" value="Pkinase"/>
    <property type="match status" value="1"/>
</dbReference>
<evidence type="ECO:0000256" key="8">
    <source>
        <dbReference type="ARBA" id="ARBA00049299"/>
    </source>
</evidence>
<feature type="compositionally biased region" description="Basic and acidic residues" evidence="10">
    <location>
        <begin position="275"/>
        <end position="284"/>
    </location>
</feature>
<feature type="domain" description="Protein kinase" evidence="11">
    <location>
        <begin position="1"/>
        <end position="262"/>
    </location>
</feature>
<dbReference type="InterPro" id="IPR000719">
    <property type="entry name" value="Prot_kinase_dom"/>
</dbReference>
<evidence type="ECO:0000256" key="2">
    <source>
        <dbReference type="ARBA" id="ARBA00022741"/>
    </source>
</evidence>
<dbReference type="SMART" id="SM00220">
    <property type="entry name" value="S_TKc"/>
    <property type="match status" value="1"/>
</dbReference>
<dbReference type="Proteomes" id="UP001057375">
    <property type="component" value="Unassembled WGS sequence"/>
</dbReference>
<proteinExistence type="inferred from homology"/>
<reference evidence="12" key="1">
    <citation type="submission" date="2022-03" db="EMBL/GenBank/DDBJ databases">
        <title>Draft genome sequence of Aduncisulcus paluster, a free-living microaerophilic Fornicata.</title>
        <authorList>
            <person name="Yuyama I."/>
            <person name="Kume K."/>
            <person name="Tamura T."/>
            <person name="Inagaki Y."/>
            <person name="Hashimoto T."/>
        </authorList>
    </citation>
    <scope>NUCLEOTIDE SEQUENCE</scope>
    <source>
        <strain evidence="12">NY0171</strain>
    </source>
</reference>
<evidence type="ECO:0000259" key="11">
    <source>
        <dbReference type="PROSITE" id="PS50011"/>
    </source>
</evidence>
<name>A0ABQ5KSY6_9EUKA</name>
<evidence type="ECO:0000313" key="12">
    <source>
        <dbReference type="EMBL" id="GKT35583.1"/>
    </source>
</evidence>